<evidence type="ECO:0000313" key="3">
    <source>
        <dbReference type="Proteomes" id="UP000324233"/>
    </source>
</evidence>
<sequence>MNTPSPLTIDLGPGDYAGPLPDGYTLSVLMPGGARLERPAGPRNLADLAAATAGANGTSPATPPAPATAPGTAARMAGRIVIGMVIGLATVAAVRGIGADSPDVPPVGPPAPATPVNPQVPDRPSWWPPDRPVPKLDDPPPASQPVNHTPPPLEWRPLAFAPGWEGLGREWEGEFLISTWRPIAQPAAQPESQSYAAVAVQPATRAIPVYRGH</sequence>
<dbReference type="KEGG" id="agv:OJF2_62070"/>
<feature type="region of interest" description="Disordered" evidence="1">
    <location>
        <begin position="103"/>
        <end position="154"/>
    </location>
</feature>
<accession>A0A5B9WAL6</accession>
<dbReference type="Proteomes" id="UP000324233">
    <property type="component" value="Chromosome"/>
</dbReference>
<feature type="compositionally biased region" description="Low complexity" evidence="1">
    <location>
        <begin position="116"/>
        <end position="125"/>
    </location>
</feature>
<name>A0A5B9WAL6_9BACT</name>
<reference evidence="2 3" key="1">
    <citation type="submission" date="2019-08" db="EMBL/GenBank/DDBJ databases">
        <title>Deep-cultivation of Planctomycetes and their phenomic and genomic characterization uncovers novel biology.</title>
        <authorList>
            <person name="Wiegand S."/>
            <person name="Jogler M."/>
            <person name="Boedeker C."/>
            <person name="Pinto D."/>
            <person name="Vollmers J."/>
            <person name="Rivas-Marin E."/>
            <person name="Kohn T."/>
            <person name="Peeters S.H."/>
            <person name="Heuer A."/>
            <person name="Rast P."/>
            <person name="Oberbeckmann S."/>
            <person name="Bunk B."/>
            <person name="Jeske O."/>
            <person name="Meyerdierks A."/>
            <person name="Storesund J.E."/>
            <person name="Kallscheuer N."/>
            <person name="Luecker S."/>
            <person name="Lage O.M."/>
            <person name="Pohl T."/>
            <person name="Merkel B.J."/>
            <person name="Hornburger P."/>
            <person name="Mueller R.-W."/>
            <person name="Bruemmer F."/>
            <person name="Labrenz M."/>
            <person name="Spormann A.M."/>
            <person name="Op den Camp H."/>
            <person name="Overmann J."/>
            <person name="Amann R."/>
            <person name="Jetten M.S.M."/>
            <person name="Mascher T."/>
            <person name="Medema M.H."/>
            <person name="Devos D.P."/>
            <person name="Kaster A.-K."/>
            <person name="Ovreas L."/>
            <person name="Rohde M."/>
            <person name="Galperin M.Y."/>
            <person name="Jogler C."/>
        </authorList>
    </citation>
    <scope>NUCLEOTIDE SEQUENCE [LARGE SCALE GENOMIC DNA]</scope>
    <source>
        <strain evidence="2 3">OJF2</strain>
    </source>
</reference>
<dbReference type="RefSeq" id="WP_148597148.1">
    <property type="nucleotide sequence ID" value="NZ_CP042997.1"/>
</dbReference>
<protein>
    <submittedName>
        <fullName evidence="2">Uncharacterized protein</fullName>
    </submittedName>
</protein>
<dbReference type="EMBL" id="CP042997">
    <property type="protein sequence ID" value="QEH37616.1"/>
    <property type="molecule type" value="Genomic_DNA"/>
</dbReference>
<evidence type="ECO:0000313" key="2">
    <source>
        <dbReference type="EMBL" id="QEH37616.1"/>
    </source>
</evidence>
<evidence type="ECO:0000256" key="1">
    <source>
        <dbReference type="SAM" id="MobiDB-lite"/>
    </source>
</evidence>
<feature type="compositionally biased region" description="Pro residues" evidence="1">
    <location>
        <begin position="139"/>
        <end position="154"/>
    </location>
</feature>
<dbReference type="AlphaFoldDB" id="A0A5B9WAL6"/>
<keyword evidence="3" id="KW-1185">Reference proteome</keyword>
<organism evidence="2 3">
    <name type="scientific">Aquisphaera giovannonii</name>
    <dbReference type="NCBI Taxonomy" id="406548"/>
    <lineage>
        <taxon>Bacteria</taxon>
        <taxon>Pseudomonadati</taxon>
        <taxon>Planctomycetota</taxon>
        <taxon>Planctomycetia</taxon>
        <taxon>Isosphaerales</taxon>
        <taxon>Isosphaeraceae</taxon>
        <taxon>Aquisphaera</taxon>
    </lineage>
</organism>
<proteinExistence type="predicted"/>
<feature type="compositionally biased region" description="Pro residues" evidence="1">
    <location>
        <begin position="103"/>
        <end position="115"/>
    </location>
</feature>
<gene>
    <name evidence="2" type="ORF">OJF2_62070</name>
</gene>